<reference evidence="3 4" key="1">
    <citation type="journal article" date="2020" name="Cell Host Microbe">
        <title>Functional and Genomic Variation between Human-Derived Isolates of Lachnospiraceae Reveals Inter- and Intra-Species Diversity.</title>
        <authorList>
            <person name="Sorbara M.T."/>
            <person name="Littmann E.R."/>
            <person name="Fontana E."/>
            <person name="Moody T.U."/>
            <person name="Kohout C.E."/>
            <person name="Gjonbalaj M."/>
            <person name="Eaton V."/>
            <person name="Seok R."/>
            <person name="Leiner I.M."/>
            <person name="Pamer E.G."/>
        </authorList>
    </citation>
    <scope>NUCLEOTIDE SEQUENCE [LARGE SCALE GENOMIC DNA]</scope>
    <source>
        <strain evidence="3 4">MSK.1.17</strain>
    </source>
</reference>
<dbReference type="InterPro" id="IPR029068">
    <property type="entry name" value="Glyas_Bleomycin-R_OHBP_Dase"/>
</dbReference>
<dbReference type="SUPFAM" id="SSF54593">
    <property type="entry name" value="Glyoxalase/Bleomycin resistance protein/Dihydroxybiphenyl dioxygenase"/>
    <property type="match status" value="1"/>
</dbReference>
<proteinExistence type="predicted"/>
<evidence type="ECO:0000259" key="1">
    <source>
        <dbReference type="PROSITE" id="PS51819"/>
    </source>
</evidence>
<organism evidence="2 5">
    <name type="scientific">Enterocloster aldenensis</name>
    <dbReference type="NCBI Taxonomy" id="358742"/>
    <lineage>
        <taxon>Bacteria</taxon>
        <taxon>Bacillati</taxon>
        <taxon>Bacillota</taxon>
        <taxon>Clostridia</taxon>
        <taxon>Lachnospirales</taxon>
        <taxon>Lachnospiraceae</taxon>
        <taxon>Enterocloster</taxon>
    </lineage>
</organism>
<dbReference type="AlphaFoldDB" id="A0AAW5BZB4"/>
<evidence type="ECO:0000313" key="2">
    <source>
        <dbReference type="EMBL" id="MCG4746622.1"/>
    </source>
</evidence>
<feature type="domain" description="VOC" evidence="1">
    <location>
        <begin position="5"/>
        <end position="122"/>
    </location>
</feature>
<accession>A0AAW5BZB4</accession>
<dbReference type="EMBL" id="JAAITT010000013">
    <property type="protein sequence ID" value="NSJ49177.1"/>
    <property type="molecule type" value="Genomic_DNA"/>
</dbReference>
<name>A0AAW5BZB4_9FIRM</name>
<dbReference type="RefSeq" id="WP_165641844.1">
    <property type="nucleotide sequence ID" value="NZ_JAAITT010000013.1"/>
</dbReference>
<dbReference type="EMBL" id="JAKNGE010000017">
    <property type="protein sequence ID" value="MCG4746622.1"/>
    <property type="molecule type" value="Genomic_DNA"/>
</dbReference>
<dbReference type="PROSITE" id="PS51819">
    <property type="entry name" value="VOC"/>
    <property type="match status" value="1"/>
</dbReference>
<dbReference type="Proteomes" id="UP000669239">
    <property type="component" value="Unassembled WGS sequence"/>
</dbReference>
<dbReference type="Proteomes" id="UP001299608">
    <property type="component" value="Unassembled WGS sequence"/>
</dbReference>
<reference evidence="2" key="3">
    <citation type="submission" date="2022-01" db="EMBL/GenBank/DDBJ databases">
        <title>Collection of gut derived symbiotic bacterial strains cultured from healthy donors.</title>
        <authorList>
            <person name="Lin H."/>
            <person name="Kohout C."/>
            <person name="Waligurski E."/>
            <person name="Pamer E.G."/>
        </authorList>
    </citation>
    <scope>NUCLEOTIDE SEQUENCE</scope>
    <source>
        <strain evidence="2">DFI.6.55</strain>
    </source>
</reference>
<protein>
    <submittedName>
        <fullName evidence="2">VOC family protein</fullName>
    </submittedName>
</protein>
<evidence type="ECO:0000313" key="5">
    <source>
        <dbReference type="Proteomes" id="UP001299608"/>
    </source>
</evidence>
<keyword evidence="4" id="KW-1185">Reference proteome</keyword>
<dbReference type="Gene3D" id="3.10.180.10">
    <property type="entry name" value="2,3-Dihydroxybiphenyl 1,2-Dioxygenase, domain 1"/>
    <property type="match status" value="2"/>
</dbReference>
<reference evidence="3" key="2">
    <citation type="submission" date="2020-02" db="EMBL/GenBank/DDBJ databases">
        <authorList>
            <person name="Littmann E."/>
            <person name="Sorbara M."/>
        </authorList>
    </citation>
    <scope>NUCLEOTIDE SEQUENCE</scope>
    <source>
        <strain evidence="3">MSK.1.17</strain>
    </source>
</reference>
<comment type="caution">
    <text evidence="2">The sequence shown here is derived from an EMBL/GenBank/DDBJ whole genome shotgun (WGS) entry which is preliminary data.</text>
</comment>
<evidence type="ECO:0000313" key="4">
    <source>
        <dbReference type="Proteomes" id="UP000669239"/>
    </source>
</evidence>
<dbReference type="InterPro" id="IPR037523">
    <property type="entry name" value="VOC_core"/>
</dbReference>
<evidence type="ECO:0000313" key="3">
    <source>
        <dbReference type="EMBL" id="NSJ49177.1"/>
    </source>
</evidence>
<gene>
    <name evidence="3" type="ORF">G5B36_10750</name>
    <name evidence="2" type="ORF">L0N08_14465</name>
</gene>
<sequence length="223" mass="25179">MSEDGSGWCIGLYVDTPDELSAWLQKYLFFQKARNREDMLENGDCRLKLHKGRRNITGRYGFCHIALAVGDAAAAVQYCESEEIVIESDGKKPFHNPNVWGTGTDFINIQGNQGVPLELCQRLDCSWKNVPNIYGLEHLGIYVDDMEKASAYFKSKGFSVAYPEVTVSSGNSPRVTCYMMSCDSMMLELFTVEDEAWESGIQCDCIGYIHDGKGNYIYNQFTY</sequence>